<evidence type="ECO:0000259" key="7">
    <source>
        <dbReference type="PROSITE" id="PS50957"/>
    </source>
</evidence>
<dbReference type="PANTHER" id="PTHR13291">
    <property type="entry name" value="JOSEPHIN 1, 2"/>
    <property type="match status" value="1"/>
</dbReference>
<dbReference type="PANTHER" id="PTHR13291:SF0">
    <property type="entry name" value="JOSEPHIN-LIKE PROTEIN"/>
    <property type="match status" value="1"/>
</dbReference>
<dbReference type="Gene3D" id="3.90.70.40">
    <property type="match status" value="1"/>
</dbReference>
<dbReference type="GO" id="GO:0006508">
    <property type="term" value="P:proteolysis"/>
    <property type="evidence" value="ECO:0007669"/>
    <property type="project" value="UniProtKB-KW"/>
</dbReference>
<protein>
    <recommendedName>
        <fullName evidence="2">ubiquitinyl hydrolase 1</fullName>
        <ecNumber evidence="2">3.4.19.12</ecNumber>
    </recommendedName>
</protein>
<dbReference type="EMBL" id="SIDB01000001">
    <property type="protein sequence ID" value="KAI3438252.1"/>
    <property type="molecule type" value="Genomic_DNA"/>
</dbReference>
<keyword evidence="4" id="KW-0833">Ubl conjugation pathway</keyword>
<accession>A0A9D4TYU1</accession>
<evidence type="ECO:0000256" key="4">
    <source>
        <dbReference type="ARBA" id="ARBA00022786"/>
    </source>
</evidence>
<name>A0A9D4TYU1_CHLVU</name>
<feature type="domain" description="Josephin" evidence="7">
    <location>
        <begin position="3"/>
        <end position="183"/>
    </location>
</feature>
<evidence type="ECO:0000313" key="9">
    <source>
        <dbReference type="Proteomes" id="UP001055712"/>
    </source>
</evidence>
<reference evidence="8" key="1">
    <citation type="journal article" date="2019" name="Plant J.">
        <title>Chlorella vulgaris genome assembly and annotation reveals the molecular basis for metabolic acclimation to high light conditions.</title>
        <authorList>
            <person name="Cecchin M."/>
            <person name="Marcolungo L."/>
            <person name="Rossato M."/>
            <person name="Girolomoni L."/>
            <person name="Cosentino E."/>
            <person name="Cuine S."/>
            <person name="Li-Beisson Y."/>
            <person name="Delledonne M."/>
            <person name="Ballottari M."/>
        </authorList>
    </citation>
    <scope>NUCLEOTIDE SEQUENCE</scope>
    <source>
        <strain evidence="8">211/11P</strain>
    </source>
</reference>
<dbReference type="InterPro" id="IPR006155">
    <property type="entry name" value="Josephin"/>
</dbReference>
<dbReference type="PRINTS" id="PR01233">
    <property type="entry name" value="JOSEPHIN"/>
</dbReference>
<dbReference type="PROSITE" id="PS50957">
    <property type="entry name" value="JOSEPHIN"/>
    <property type="match status" value="1"/>
</dbReference>
<evidence type="ECO:0000256" key="6">
    <source>
        <dbReference type="PROSITE-ProRule" id="PRU00331"/>
    </source>
</evidence>
<proteinExistence type="predicted"/>
<dbReference type="InterPro" id="IPR040053">
    <property type="entry name" value="JOSD1/2"/>
</dbReference>
<dbReference type="OrthoDB" id="422700at2759"/>
<dbReference type="AlphaFoldDB" id="A0A9D4TYU1"/>
<sequence>MDAEPRFHERQHLQRCALHSLNNLFQDTTCSRAELDAIASQLAPGLLQLPFLHPHRTLYLGNWDVNVLELALQRHGKELHWVDSRDLSFAALDLQACWGLLVNVRCDGAVARWLGGRHWFALKQFGHGLRRQWWNLDSTLLAPQLVASSCAGAAADSLSGVAETREGAVTASRGCSGSAVDGQEDAEAAPSTDMAALRKFLAQQVVDRDAKVFCVTDPQPGLQPVPHDAAA</sequence>
<dbReference type="EC" id="3.4.19.12" evidence="2"/>
<feature type="active site" evidence="6">
    <location>
        <position position="118"/>
    </location>
</feature>
<evidence type="ECO:0000256" key="3">
    <source>
        <dbReference type="ARBA" id="ARBA00022670"/>
    </source>
</evidence>
<reference evidence="8" key="2">
    <citation type="submission" date="2020-11" db="EMBL/GenBank/DDBJ databases">
        <authorList>
            <person name="Cecchin M."/>
            <person name="Marcolungo L."/>
            <person name="Rossato M."/>
            <person name="Girolomoni L."/>
            <person name="Cosentino E."/>
            <person name="Cuine S."/>
            <person name="Li-Beisson Y."/>
            <person name="Delledonne M."/>
            <person name="Ballottari M."/>
        </authorList>
    </citation>
    <scope>NUCLEOTIDE SEQUENCE</scope>
    <source>
        <strain evidence="8">211/11P</strain>
        <tissue evidence="8">Whole cell</tissue>
    </source>
</reference>
<evidence type="ECO:0000256" key="1">
    <source>
        <dbReference type="ARBA" id="ARBA00000707"/>
    </source>
</evidence>
<gene>
    <name evidence="8" type="ORF">D9Q98_000688</name>
</gene>
<organism evidence="8 9">
    <name type="scientific">Chlorella vulgaris</name>
    <name type="common">Green alga</name>
    <dbReference type="NCBI Taxonomy" id="3077"/>
    <lineage>
        <taxon>Eukaryota</taxon>
        <taxon>Viridiplantae</taxon>
        <taxon>Chlorophyta</taxon>
        <taxon>core chlorophytes</taxon>
        <taxon>Trebouxiophyceae</taxon>
        <taxon>Chlorellales</taxon>
        <taxon>Chlorellaceae</taxon>
        <taxon>Chlorella clade</taxon>
        <taxon>Chlorella</taxon>
    </lineage>
</organism>
<keyword evidence="3" id="KW-0645">Protease</keyword>
<evidence type="ECO:0000256" key="5">
    <source>
        <dbReference type="ARBA" id="ARBA00022801"/>
    </source>
</evidence>
<dbReference type="SMART" id="SM01246">
    <property type="entry name" value="Josephin"/>
    <property type="match status" value="1"/>
</dbReference>
<evidence type="ECO:0000256" key="2">
    <source>
        <dbReference type="ARBA" id="ARBA00012759"/>
    </source>
</evidence>
<evidence type="ECO:0000313" key="8">
    <source>
        <dbReference type="EMBL" id="KAI3438252.1"/>
    </source>
</evidence>
<dbReference type="GO" id="GO:0016579">
    <property type="term" value="P:protein deubiquitination"/>
    <property type="evidence" value="ECO:0007669"/>
    <property type="project" value="InterPro"/>
</dbReference>
<keyword evidence="5 6" id="KW-0378">Hydrolase</keyword>
<comment type="catalytic activity">
    <reaction evidence="1">
        <text>Thiol-dependent hydrolysis of ester, thioester, amide, peptide and isopeptide bonds formed by the C-terminal Gly of ubiquitin (a 76-residue protein attached to proteins as an intracellular targeting signal).</text>
        <dbReference type="EC" id="3.4.19.12"/>
    </reaction>
</comment>
<keyword evidence="9" id="KW-1185">Reference proteome</keyword>
<dbReference type="GO" id="GO:0004843">
    <property type="term" value="F:cysteine-type deubiquitinase activity"/>
    <property type="evidence" value="ECO:0007669"/>
    <property type="project" value="UniProtKB-EC"/>
</dbReference>
<dbReference type="Proteomes" id="UP001055712">
    <property type="component" value="Unassembled WGS sequence"/>
</dbReference>
<comment type="caution">
    <text evidence="8">The sequence shown here is derived from an EMBL/GenBank/DDBJ whole genome shotgun (WGS) entry which is preliminary data.</text>
</comment>
<feature type="active site" evidence="6">
    <location>
        <position position="16"/>
    </location>
</feature>
<feature type="active site" evidence="6">
    <location>
        <position position="137"/>
    </location>
</feature>
<dbReference type="Pfam" id="PF02099">
    <property type="entry name" value="Josephin"/>
    <property type="match status" value="1"/>
</dbReference>